<gene>
    <name evidence="1" type="ORF">BT96DRAFT_960444</name>
</gene>
<dbReference type="OrthoDB" id="3341102at2759"/>
<dbReference type="Proteomes" id="UP000799118">
    <property type="component" value="Unassembled WGS sequence"/>
</dbReference>
<protein>
    <recommendedName>
        <fullName evidence="3">DDE-1 domain-containing protein</fullName>
    </recommendedName>
</protein>
<evidence type="ECO:0000313" key="1">
    <source>
        <dbReference type="EMBL" id="KAE9387176.1"/>
    </source>
</evidence>
<evidence type="ECO:0000313" key="2">
    <source>
        <dbReference type="Proteomes" id="UP000799118"/>
    </source>
</evidence>
<name>A0A6A4GNZ9_9AGAR</name>
<dbReference type="EMBL" id="ML769818">
    <property type="protein sequence ID" value="KAE9387176.1"/>
    <property type="molecule type" value="Genomic_DNA"/>
</dbReference>
<dbReference type="AlphaFoldDB" id="A0A6A4GNZ9"/>
<evidence type="ECO:0008006" key="3">
    <source>
        <dbReference type="Google" id="ProtNLM"/>
    </source>
</evidence>
<accession>A0A6A4GNZ9</accession>
<keyword evidence="2" id="KW-1185">Reference proteome</keyword>
<organism evidence="1 2">
    <name type="scientific">Gymnopus androsaceus JB14</name>
    <dbReference type="NCBI Taxonomy" id="1447944"/>
    <lineage>
        <taxon>Eukaryota</taxon>
        <taxon>Fungi</taxon>
        <taxon>Dikarya</taxon>
        <taxon>Basidiomycota</taxon>
        <taxon>Agaricomycotina</taxon>
        <taxon>Agaricomycetes</taxon>
        <taxon>Agaricomycetidae</taxon>
        <taxon>Agaricales</taxon>
        <taxon>Marasmiineae</taxon>
        <taxon>Omphalotaceae</taxon>
        <taxon>Gymnopus</taxon>
    </lineage>
</organism>
<sequence length="181" mass="20622">MFHTTHIFSTTAIPITKQADEAWVTQNHKILAVLHVNTDQTQTVYAPGMKLTWNKASEKQISIVGMDNKQAFTLIPSIFVSGEELKFSFEPSGKDAYWSTMDIMKSLMTNIIAPYVKAKKKELGISNPEYHSSLWKIDCWTLHKSKEFLGWMKKTHLNIIIIFVLPGDCAYIFQPLDVGIQ</sequence>
<reference evidence="1" key="1">
    <citation type="journal article" date="2019" name="Environ. Microbiol.">
        <title>Fungal ecological strategies reflected in gene transcription - a case study of two litter decomposers.</title>
        <authorList>
            <person name="Barbi F."/>
            <person name="Kohler A."/>
            <person name="Barry K."/>
            <person name="Baskaran P."/>
            <person name="Daum C."/>
            <person name="Fauchery L."/>
            <person name="Ihrmark K."/>
            <person name="Kuo A."/>
            <person name="LaButti K."/>
            <person name="Lipzen A."/>
            <person name="Morin E."/>
            <person name="Grigoriev I.V."/>
            <person name="Henrissat B."/>
            <person name="Lindahl B."/>
            <person name="Martin F."/>
        </authorList>
    </citation>
    <scope>NUCLEOTIDE SEQUENCE</scope>
    <source>
        <strain evidence="1">JB14</strain>
    </source>
</reference>
<proteinExistence type="predicted"/>